<dbReference type="PANTHER" id="PTHR10622">
    <property type="entry name" value="HET DOMAIN-CONTAINING PROTEIN"/>
    <property type="match status" value="1"/>
</dbReference>
<sequence>MRLVNTTTCLPYQFDGTSFTPPYATLSHCCGADEVLLDDLGGSEGAAKKLGFAKVLGACFVARHLGMQWLRIDTECIDRSSPVEIAKAANSTFQWYRNCEVCIVHLSDLQYQRDEVGGIEDQLRRCRWMQRSWTLQELMAPHIVQFYDTKWTLIGTNWSLLATLSTITRIDTPVLNDAECLSNFSVTRKMSWAASRSASQVEDVAYSLLRIFGDKMHIIYGEDRRAFVRLQKEILKDMDDDLSLLAWKSSDQQLYRGILAAGFGHIATRGTALLTSLPEGSAKEIRVKHDVSLRISELIAEHMARARAQQKQWSLEEPGILSKHEPLGTSDRVTNINSPVSYPSPLATSPALNKAMNEGAIKTVGTEAAFFAVSSQDINSNQFRNSPTSTDNSSHAENPPSSQLRDELSRWLARGAPEFSCNSSEHMEELQSSIFQSSALGSDKRAEEDLIEEDDDMYLFTDSPPDHLVLEMNHPFALVKDEILKFTLQTLSCLVTEDQPYLGNHIRQELPPPRCNRLRLGPDEDIELGQCTNLLGEQNIRTRCHRITNSPAFACPYYARNPQAYQNCLRYADLRNIKDVKKHLWIAHRLPPFCPICRETFESAMVCNRHVTERSCTLQTFPDIEGITQVQMQQLARRSSPALSEKMKWLAIWKIIFPTEVRPARAVLLGDIEIVVCVLRNFWAERGQYIITAFMEMKGLREYDQVQDEERGLAALYAVVLEQLIEQTIARFWEAEIGPTRQANGGVEGVSAILRDLCRSVQHEQLYTQPDRCRNCVRLKDIKDELKCPMSHCTREPNLRNYASND</sequence>
<gene>
    <name evidence="2" type="ORF">QQS21_003772</name>
</gene>
<protein>
    <recommendedName>
        <fullName evidence="4">Heterokaryon incompatibility domain-containing protein</fullName>
    </recommendedName>
</protein>
<evidence type="ECO:0000313" key="2">
    <source>
        <dbReference type="EMBL" id="KAK2605818.1"/>
    </source>
</evidence>
<evidence type="ECO:0008006" key="4">
    <source>
        <dbReference type="Google" id="ProtNLM"/>
    </source>
</evidence>
<evidence type="ECO:0000313" key="3">
    <source>
        <dbReference type="Proteomes" id="UP001251528"/>
    </source>
</evidence>
<dbReference type="AlphaFoldDB" id="A0AAJ0CVN6"/>
<name>A0AAJ0CVN6_9HYPO</name>
<dbReference type="PANTHER" id="PTHR10622:SF12">
    <property type="entry name" value="HET DOMAIN-CONTAINING PROTEIN"/>
    <property type="match status" value="1"/>
</dbReference>
<proteinExistence type="predicted"/>
<feature type="region of interest" description="Disordered" evidence="1">
    <location>
        <begin position="380"/>
        <end position="403"/>
    </location>
</feature>
<dbReference type="Proteomes" id="UP001251528">
    <property type="component" value="Unassembled WGS sequence"/>
</dbReference>
<organism evidence="2 3">
    <name type="scientific">Conoideocrella luteorostrata</name>
    <dbReference type="NCBI Taxonomy" id="1105319"/>
    <lineage>
        <taxon>Eukaryota</taxon>
        <taxon>Fungi</taxon>
        <taxon>Dikarya</taxon>
        <taxon>Ascomycota</taxon>
        <taxon>Pezizomycotina</taxon>
        <taxon>Sordariomycetes</taxon>
        <taxon>Hypocreomycetidae</taxon>
        <taxon>Hypocreales</taxon>
        <taxon>Clavicipitaceae</taxon>
        <taxon>Conoideocrella</taxon>
    </lineage>
</organism>
<evidence type="ECO:0000256" key="1">
    <source>
        <dbReference type="SAM" id="MobiDB-lite"/>
    </source>
</evidence>
<reference evidence="2" key="1">
    <citation type="submission" date="2023-06" db="EMBL/GenBank/DDBJ databases">
        <title>Conoideocrella luteorostrata (Hypocreales: Clavicipitaceae), a potential biocontrol fungus for elongate hemlock scale in United States Christmas tree production areas.</title>
        <authorList>
            <person name="Barrett H."/>
            <person name="Lovett B."/>
            <person name="Macias A.M."/>
            <person name="Stajich J.E."/>
            <person name="Kasson M.T."/>
        </authorList>
    </citation>
    <scope>NUCLEOTIDE SEQUENCE</scope>
    <source>
        <strain evidence="2">ARSEF 14590</strain>
    </source>
</reference>
<keyword evidence="3" id="KW-1185">Reference proteome</keyword>
<accession>A0AAJ0CVN6</accession>
<comment type="caution">
    <text evidence="2">The sequence shown here is derived from an EMBL/GenBank/DDBJ whole genome shotgun (WGS) entry which is preliminary data.</text>
</comment>
<dbReference type="EMBL" id="JASWJB010000051">
    <property type="protein sequence ID" value="KAK2605818.1"/>
    <property type="molecule type" value="Genomic_DNA"/>
</dbReference>